<keyword evidence="9" id="KW-0170">Cobalt</keyword>
<comment type="cofactor">
    <cofactor evidence="1">
        <name>Zn(2+)</name>
        <dbReference type="ChEBI" id="CHEBI:29105"/>
    </cofactor>
</comment>
<comment type="similarity">
    <text evidence="2">Belongs to the peptidase M20A family. ArgE subfamily.</text>
</comment>
<protein>
    <submittedName>
        <fullName evidence="11">Acetylornithine deacetylase</fullName>
    </submittedName>
</protein>
<dbReference type="NCBIfam" id="TIGR01892">
    <property type="entry name" value="AcOrn-deacetyl"/>
    <property type="match status" value="1"/>
</dbReference>
<dbReference type="Gene3D" id="3.30.70.360">
    <property type="match status" value="1"/>
</dbReference>
<name>A0A250IXD9_9BACT</name>
<sequence>MSDTLPALRATLAELVAVDTTSSRSNAPLVELARGKLEAVGFQVELLTYRDDAGVEKVNLVAVLGGALEERAALVLVGHTDCVPYDAAWTDALRLTEREGRLYGRGACDTKGFIACALHAVTHLPRPPSAPLMVLLTADEELGCEGAKQLVTLGKGRARHAIVGEPTRLVPVRAHKGYCLAEVEVLGHEGHSAYPDEGASAIFRAGRFLQKLETLARTRLREERDDSFEPPFTTVNVGRISGGKASNIIPGACRFIVEWRPLPRQPRERVLELLESIRQELVRDEPGYEARIRLVRAEPAVDTRADAEVVRVLAKLSGNAPITVPFGTEAPQLTELGAQAVVFGPGDIRVAHQTGEYVPVEDLVRCEAYLSRAIAHFCGDGSSRVGE</sequence>
<dbReference type="RefSeq" id="WP_095984495.1">
    <property type="nucleotide sequence ID" value="NZ_CP022098.1"/>
</dbReference>
<keyword evidence="8" id="KW-0862">Zinc</keyword>
<evidence type="ECO:0000313" key="12">
    <source>
        <dbReference type="Proteomes" id="UP000217257"/>
    </source>
</evidence>
<evidence type="ECO:0000256" key="8">
    <source>
        <dbReference type="ARBA" id="ARBA00022833"/>
    </source>
</evidence>
<dbReference type="CDD" id="cd03894">
    <property type="entry name" value="M20_ArgE"/>
    <property type="match status" value="1"/>
</dbReference>
<keyword evidence="5" id="KW-0028">Amino-acid biosynthesis</keyword>
<evidence type="ECO:0000256" key="5">
    <source>
        <dbReference type="ARBA" id="ARBA00022605"/>
    </source>
</evidence>
<dbReference type="InterPro" id="IPR050072">
    <property type="entry name" value="Peptidase_M20A"/>
</dbReference>
<evidence type="ECO:0000313" key="11">
    <source>
        <dbReference type="EMBL" id="ATB35940.1"/>
    </source>
</evidence>
<keyword evidence="7" id="KW-0378">Hydrolase</keyword>
<feature type="domain" description="Peptidase M20 dimerisation" evidence="10">
    <location>
        <begin position="174"/>
        <end position="281"/>
    </location>
</feature>
<keyword evidence="3" id="KW-0963">Cytoplasm</keyword>
<dbReference type="SUPFAM" id="SSF53187">
    <property type="entry name" value="Zn-dependent exopeptidases"/>
    <property type="match status" value="1"/>
</dbReference>
<evidence type="ECO:0000256" key="4">
    <source>
        <dbReference type="ARBA" id="ARBA00022571"/>
    </source>
</evidence>
<dbReference type="SUPFAM" id="SSF55031">
    <property type="entry name" value="Bacterial exopeptidase dimerisation domain"/>
    <property type="match status" value="1"/>
</dbReference>
<dbReference type="AlphaFoldDB" id="A0A250IXD9"/>
<dbReference type="GO" id="GO:0006526">
    <property type="term" value="P:L-arginine biosynthetic process"/>
    <property type="evidence" value="ECO:0007669"/>
    <property type="project" value="UniProtKB-KW"/>
</dbReference>
<organism evidence="11 12">
    <name type="scientific">Cystobacter fuscus</name>
    <dbReference type="NCBI Taxonomy" id="43"/>
    <lineage>
        <taxon>Bacteria</taxon>
        <taxon>Pseudomonadati</taxon>
        <taxon>Myxococcota</taxon>
        <taxon>Myxococcia</taxon>
        <taxon>Myxococcales</taxon>
        <taxon>Cystobacterineae</taxon>
        <taxon>Archangiaceae</taxon>
        <taxon>Cystobacter</taxon>
    </lineage>
</organism>
<dbReference type="InterPro" id="IPR036264">
    <property type="entry name" value="Bact_exopeptidase_dim_dom"/>
</dbReference>
<dbReference type="Gene3D" id="3.40.630.10">
    <property type="entry name" value="Zn peptidases"/>
    <property type="match status" value="1"/>
</dbReference>
<evidence type="ECO:0000256" key="7">
    <source>
        <dbReference type="ARBA" id="ARBA00022801"/>
    </source>
</evidence>
<dbReference type="PANTHER" id="PTHR43808">
    <property type="entry name" value="ACETYLORNITHINE DEACETYLASE"/>
    <property type="match status" value="1"/>
</dbReference>
<dbReference type="KEGG" id="cfus:CYFUS_001354"/>
<gene>
    <name evidence="11" type="ORF">CYFUS_001354</name>
</gene>
<evidence type="ECO:0000259" key="10">
    <source>
        <dbReference type="Pfam" id="PF07687"/>
    </source>
</evidence>
<dbReference type="GO" id="GO:0008777">
    <property type="term" value="F:acetylornithine deacetylase activity"/>
    <property type="evidence" value="ECO:0007669"/>
    <property type="project" value="TreeGrafter"/>
</dbReference>
<evidence type="ECO:0000256" key="9">
    <source>
        <dbReference type="ARBA" id="ARBA00023285"/>
    </source>
</evidence>
<dbReference type="InterPro" id="IPR001261">
    <property type="entry name" value="ArgE/DapE_CS"/>
</dbReference>
<dbReference type="InterPro" id="IPR011650">
    <property type="entry name" value="Peptidase_M20_dimer"/>
</dbReference>
<dbReference type="InterPro" id="IPR002933">
    <property type="entry name" value="Peptidase_M20"/>
</dbReference>
<dbReference type="PANTHER" id="PTHR43808:SF31">
    <property type="entry name" value="N-ACETYL-L-CITRULLINE DEACETYLASE"/>
    <property type="match status" value="1"/>
</dbReference>
<dbReference type="Proteomes" id="UP000217257">
    <property type="component" value="Chromosome"/>
</dbReference>
<proteinExistence type="inferred from homology"/>
<dbReference type="Pfam" id="PF01546">
    <property type="entry name" value="Peptidase_M20"/>
    <property type="match status" value="1"/>
</dbReference>
<keyword evidence="6" id="KW-0479">Metal-binding</keyword>
<dbReference type="PROSITE" id="PS00759">
    <property type="entry name" value="ARGE_DAPE_CPG2_2"/>
    <property type="match status" value="1"/>
</dbReference>
<dbReference type="InterPro" id="IPR010169">
    <property type="entry name" value="AcOrn-deacetyl"/>
</dbReference>
<accession>A0A250IXD9</accession>
<dbReference type="EMBL" id="CP022098">
    <property type="protein sequence ID" value="ATB35940.1"/>
    <property type="molecule type" value="Genomic_DNA"/>
</dbReference>
<keyword evidence="4" id="KW-0055">Arginine biosynthesis</keyword>
<evidence type="ECO:0000256" key="3">
    <source>
        <dbReference type="ARBA" id="ARBA00022490"/>
    </source>
</evidence>
<evidence type="ECO:0000256" key="1">
    <source>
        <dbReference type="ARBA" id="ARBA00001947"/>
    </source>
</evidence>
<evidence type="ECO:0000256" key="6">
    <source>
        <dbReference type="ARBA" id="ARBA00022723"/>
    </source>
</evidence>
<dbReference type="GO" id="GO:0046872">
    <property type="term" value="F:metal ion binding"/>
    <property type="evidence" value="ECO:0007669"/>
    <property type="project" value="UniProtKB-KW"/>
</dbReference>
<reference evidence="11 12" key="1">
    <citation type="submission" date="2017-06" db="EMBL/GenBank/DDBJ databases">
        <title>Sequencing and comparative analysis of myxobacterial genomes.</title>
        <authorList>
            <person name="Rupp O."/>
            <person name="Goesmann A."/>
            <person name="Sogaard-Andersen L."/>
        </authorList>
    </citation>
    <scope>NUCLEOTIDE SEQUENCE [LARGE SCALE GENOMIC DNA]</scope>
    <source>
        <strain evidence="11 12">DSM 52655</strain>
    </source>
</reference>
<evidence type="ECO:0000256" key="2">
    <source>
        <dbReference type="ARBA" id="ARBA00005691"/>
    </source>
</evidence>
<dbReference type="Pfam" id="PF07687">
    <property type="entry name" value="M20_dimer"/>
    <property type="match status" value="1"/>
</dbReference>